<dbReference type="EMBL" id="JAIWYP010000005">
    <property type="protein sequence ID" value="KAH3820781.1"/>
    <property type="molecule type" value="Genomic_DNA"/>
</dbReference>
<proteinExistence type="predicted"/>
<protein>
    <submittedName>
        <fullName evidence="1">Uncharacterized protein</fullName>
    </submittedName>
</protein>
<sequence>MMQLHSYMHIYVFQFYLADSYADEDNETERYCLKAYNQRIRQNLEFFLDLGSKKPRGLFTSFFDAFTADAGHSGVVDIVSALRLGGHWFDPHCGSIL</sequence>
<comment type="caution">
    <text evidence="1">The sequence shown here is derived from an EMBL/GenBank/DDBJ whole genome shotgun (WGS) entry which is preliminary data.</text>
</comment>
<evidence type="ECO:0000313" key="1">
    <source>
        <dbReference type="EMBL" id="KAH3820781.1"/>
    </source>
</evidence>
<organism evidence="1 2">
    <name type="scientific">Dreissena polymorpha</name>
    <name type="common">Zebra mussel</name>
    <name type="synonym">Mytilus polymorpha</name>
    <dbReference type="NCBI Taxonomy" id="45954"/>
    <lineage>
        <taxon>Eukaryota</taxon>
        <taxon>Metazoa</taxon>
        <taxon>Spiralia</taxon>
        <taxon>Lophotrochozoa</taxon>
        <taxon>Mollusca</taxon>
        <taxon>Bivalvia</taxon>
        <taxon>Autobranchia</taxon>
        <taxon>Heteroconchia</taxon>
        <taxon>Euheterodonta</taxon>
        <taxon>Imparidentia</taxon>
        <taxon>Neoheterodontei</taxon>
        <taxon>Myida</taxon>
        <taxon>Dreissenoidea</taxon>
        <taxon>Dreissenidae</taxon>
        <taxon>Dreissena</taxon>
    </lineage>
</organism>
<dbReference type="AlphaFoldDB" id="A0A9D4GSR2"/>
<name>A0A9D4GSR2_DREPO</name>
<accession>A0A9D4GSR2</accession>
<gene>
    <name evidence="1" type="ORF">DPMN_122530</name>
</gene>
<reference evidence="1" key="2">
    <citation type="submission" date="2020-11" db="EMBL/GenBank/DDBJ databases">
        <authorList>
            <person name="McCartney M.A."/>
            <person name="Auch B."/>
            <person name="Kono T."/>
            <person name="Mallez S."/>
            <person name="Becker A."/>
            <person name="Gohl D.M."/>
            <person name="Silverstein K.A.T."/>
            <person name="Koren S."/>
            <person name="Bechman K.B."/>
            <person name="Herman A."/>
            <person name="Abrahante J.E."/>
            <person name="Garbe J."/>
        </authorList>
    </citation>
    <scope>NUCLEOTIDE SEQUENCE</scope>
    <source>
        <strain evidence="1">Duluth1</strain>
        <tissue evidence="1">Whole animal</tissue>
    </source>
</reference>
<keyword evidence="2" id="KW-1185">Reference proteome</keyword>
<dbReference type="Proteomes" id="UP000828390">
    <property type="component" value="Unassembled WGS sequence"/>
</dbReference>
<evidence type="ECO:0000313" key="2">
    <source>
        <dbReference type="Proteomes" id="UP000828390"/>
    </source>
</evidence>
<reference evidence="1" key="1">
    <citation type="journal article" date="2019" name="bioRxiv">
        <title>The Genome of the Zebra Mussel, Dreissena polymorpha: A Resource for Invasive Species Research.</title>
        <authorList>
            <person name="McCartney M.A."/>
            <person name="Auch B."/>
            <person name="Kono T."/>
            <person name="Mallez S."/>
            <person name="Zhang Y."/>
            <person name="Obille A."/>
            <person name="Becker A."/>
            <person name="Abrahante J.E."/>
            <person name="Garbe J."/>
            <person name="Badalamenti J.P."/>
            <person name="Herman A."/>
            <person name="Mangelson H."/>
            <person name="Liachko I."/>
            <person name="Sullivan S."/>
            <person name="Sone E.D."/>
            <person name="Koren S."/>
            <person name="Silverstein K.A.T."/>
            <person name="Beckman K.B."/>
            <person name="Gohl D.M."/>
        </authorList>
    </citation>
    <scope>NUCLEOTIDE SEQUENCE</scope>
    <source>
        <strain evidence="1">Duluth1</strain>
        <tissue evidence="1">Whole animal</tissue>
    </source>
</reference>